<gene>
    <name evidence="3" type="ORF">ACFFIA_00460</name>
</gene>
<keyword evidence="4" id="KW-1185">Reference proteome</keyword>
<evidence type="ECO:0008006" key="5">
    <source>
        <dbReference type="Google" id="ProtNLM"/>
    </source>
</evidence>
<evidence type="ECO:0000256" key="1">
    <source>
        <dbReference type="SAM" id="MobiDB-lite"/>
    </source>
</evidence>
<dbReference type="PROSITE" id="PS51257">
    <property type="entry name" value="PROKAR_LIPOPROTEIN"/>
    <property type="match status" value="1"/>
</dbReference>
<organism evidence="3 4">
    <name type="scientific">Phytohabitans kaempferiae</name>
    <dbReference type="NCBI Taxonomy" id="1620943"/>
    <lineage>
        <taxon>Bacteria</taxon>
        <taxon>Bacillati</taxon>
        <taxon>Actinomycetota</taxon>
        <taxon>Actinomycetes</taxon>
        <taxon>Micromonosporales</taxon>
        <taxon>Micromonosporaceae</taxon>
    </lineage>
</organism>
<keyword evidence="2" id="KW-0732">Signal</keyword>
<reference evidence="3 4" key="1">
    <citation type="submission" date="2024-09" db="EMBL/GenBank/DDBJ databases">
        <authorList>
            <person name="Sun Q."/>
            <person name="Mori K."/>
        </authorList>
    </citation>
    <scope>NUCLEOTIDE SEQUENCE [LARGE SCALE GENOMIC DNA]</scope>
    <source>
        <strain evidence="3 4">TBRC 3947</strain>
    </source>
</reference>
<evidence type="ECO:0000313" key="3">
    <source>
        <dbReference type="EMBL" id="MFC0526137.1"/>
    </source>
</evidence>
<sequence>MKNRTAMLVLAGAVVFASSIGAVAGCLSFDRGGERGGGGYGAGSTPSPDSTAGLGTAEATPEATPSPTATRETPRHTQTTKTTTTTRPPAEDSGPRIAWFRVKQKPQCPQGTTEYPVEGVPVIVEWKVTGADNVTISVDGPGVYGTFPAEGSQEFAFSCGGAAPGETVRHTYLLKTVGGGPVKSKQISATAEAHEISEV</sequence>
<feature type="compositionally biased region" description="Low complexity" evidence="1">
    <location>
        <begin position="56"/>
        <end position="88"/>
    </location>
</feature>
<protein>
    <recommendedName>
        <fullName evidence="5">Lipoprotein</fullName>
    </recommendedName>
</protein>
<dbReference type="RefSeq" id="WP_377243509.1">
    <property type="nucleotide sequence ID" value="NZ_JBHLUH010000003.1"/>
</dbReference>
<dbReference type="Proteomes" id="UP001589867">
    <property type="component" value="Unassembled WGS sequence"/>
</dbReference>
<feature type="region of interest" description="Disordered" evidence="1">
    <location>
        <begin position="35"/>
        <end position="97"/>
    </location>
</feature>
<comment type="caution">
    <text evidence="3">The sequence shown here is derived from an EMBL/GenBank/DDBJ whole genome shotgun (WGS) entry which is preliminary data.</text>
</comment>
<dbReference type="EMBL" id="JBHLUH010000003">
    <property type="protein sequence ID" value="MFC0526137.1"/>
    <property type="molecule type" value="Genomic_DNA"/>
</dbReference>
<evidence type="ECO:0000313" key="4">
    <source>
        <dbReference type="Proteomes" id="UP001589867"/>
    </source>
</evidence>
<accession>A0ABV6LUP7</accession>
<proteinExistence type="predicted"/>
<evidence type="ECO:0000256" key="2">
    <source>
        <dbReference type="SAM" id="SignalP"/>
    </source>
</evidence>
<feature type="chain" id="PRO_5046988049" description="Lipoprotein" evidence="2">
    <location>
        <begin position="25"/>
        <end position="199"/>
    </location>
</feature>
<name>A0ABV6LUP7_9ACTN</name>
<feature type="signal peptide" evidence="2">
    <location>
        <begin position="1"/>
        <end position="24"/>
    </location>
</feature>